<dbReference type="RefSeq" id="WP_137696798.1">
    <property type="nucleotide sequence ID" value="NZ_CP061336.1"/>
</dbReference>
<name>A0A4U7JJF3_9FIRM</name>
<dbReference type="Proteomes" id="UP000306409">
    <property type="component" value="Chromosome"/>
</dbReference>
<dbReference type="AlphaFoldDB" id="A0A4U7JJF3"/>
<proteinExistence type="predicted"/>
<accession>A0A4U7JJF3</accession>
<sequence>MDYNICMQLGDKVSMAIYLKDEFTAQYITDSSIKITLEDTDFKPIVKSDCYVFTRLNNKMYNVIIKSDIYLMEKFSVNMEELPSNKSIFITLKPSPLYPFPKKSNIIRLSLVDSRGKAIEGTSIEAAIVSDRSAVARIVSTEGENDILNLVNISGCIERGDTFVIKKKDEDFTETNTTCTIEGKIKNGKFKLTKPLVNDQVRGALLMPLIYTRTDSRGECVIFFRSFREKSCEVSLKIENEDTKRCIVMEEGKPVFLKLITA</sequence>
<dbReference type="OrthoDB" id="2380855at2"/>
<organism evidence="1 2">
    <name type="scientific">Ruminiclostridium herbifermentans</name>
    <dbReference type="NCBI Taxonomy" id="2488810"/>
    <lineage>
        <taxon>Bacteria</taxon>
        <taxon>Bacillati</taxon>
        <taxon>Bacillota</taxon>
        <taxon>Clostridia</taxon>
        <taxon>Eubacteriales</taxon>
        <taxon>Oscillospiraceae</taxon>
        <taxon>Ruminiclostridium</taxon>
    </lineage>
</organism>
<protein>
    <submittedName>
        <fullName evidence="1">Uncharacterized protein</fullName>
    </submittedName>
</protein>
<reference evidence="1 2" key="1">
    <citation type="submission" date="2020-09" db="EMBL/GenBank/DDBJ databases">
        <title>Characterization and genome sequencing of Ruminiclostridium sp. nov. MA18.</title>
        <authorList>
            <person name="Rettenmaier R."/>
            <person name="Kowollik M.-L."/>
            <person name="Liebl W."/>
            <person name="Zverlov V."/>
        </authorList>
    </citation>
    <scope>NUCLEOTIDE SEQUENCE [LARGE SCALE GENOMIC DNA]</scope>
    <source>
        <strain evidence="1 2">MA18</strain>
    </source>
</reference>
<evidence type="ECO:0000313" key="1">
    <source>
        <dbReference type="EMBL" id="QNU66050.1"/>
    </source>
</evidence>
<evidence type="ECO:0000313" key="2">
    <source>
        <dbReference type="Proteomes" id="UP000306409"/>
    </source>
</evidence>
<dbReference type="EMBL" id="CP061336">
    <property type="protein sequence ID" value="QNU66050.1"/>
    <property type="molecule type" value="Genomic_DNA"/>
</dbReference>
<gene>
    <name evidence="1" type="ORF">EHE19_014330</name>
</gene>
<keyword evidence="2" id="KW-1185">Reference proteome</keyword>
<dbReference type="KEGG" id="rher:EHE19_014330"/>